<reference evidence="2 3" key="1">
    <citation type="journal article" date="2015" name="Int. J. Syst. Evol. Microbiol.">
        <title>Hyunsoonleella pacifica sp. nov., isolated from seawater of South Pacific Gyre.</title>
        <authorList>
            <person name="Gao X."/>
            <person name="Zhang Z."/>
            <person name="Dai X."/>
            <person name="Zhang X.H."/>
        </authorList>
    </citation>
    <scope>NUCLEOTIDE SEQUENCE [LARGE SCALE GENOMIC DNA]</scope>
    <source>
        <strain evidence="2 3">SW033</strain>
    </source>
</reference>
<proteinExistence type="predicted"/>
<dbReference type="Pfam" id="PF00027">
    <property type="entry name" value="cNMP_binding"/>
    <property type="match status" value="1"/>
</dbReference>
<dbReference type="CDD" id="cd00038">
    <property type="entry name" value="CAP_ED"/>
    <property type="match status" value="1"/>
</dbReference>
<evidence type="ECO:0000313" key="3">
    <source>
        <dbReference type="Proteomes" id="UP000292372"/>
    </source>
</evidence>
<dbReference type="InterPro" id="IPR000595">
    <property type="entry name" value="cNMP-bd_dom"/>
</dbReference>
<dbReference type="PROSITE" id="PS50042">
    <property type="entry name" value="CNMP_BINDING_3"/>
    <property type="match status" value="1"/>
</dbReference>
<evidence type="ECO:0000259" key="1">
    <source>
        <dbReference type="PROSITE" id="PS50042"/>
    </source>
</evidence>
<sequence length="191" mass="22231">MFNNDEFLDAFGHIPEDTFLKFKGISQFKKIDANTQLDELGKVPSKLYLIISGVMRCYVISESGKEFNKRFFFTMDFAGSLTALIKNAPSEIVYETITQCTLYEIDYKELREMCATDIIVSNLYTSMLEKVFMRYEKRQLELISLNASQRYLKLKSDIPEIDKLVPQYHIASYLSITPVQLSRIRKKLKES</sequence>
<dbReference type="InterPro" id="IPR018490">
    <property type="entry name" value="cNMP-bd_dom_sf"/>
</dbReference>
<dbReference type="InterPro" id="IPR014710">
    <property type="entry name" value="RmlC-like_jellyroll"/>
</dbReference>
<feature type="domain" description="Cyclic nucleotide-binding" evidence="1">
    <location>
        <begin position="10"/>
        <end position="113"/>
    </location>
</feature>
<dbReference type="AlphaFoldDB" id="A0A4Q9FQ93"/>
<dbReference type="OrthoDB" id="663011at2"/>
<organism evidence="2 3">
    <name type="scientific">Hyunsoonleella pacifica</name>
    <dbReference type="NCBI Taxonomy" id="1080224"/>
    <lineage>
        <taxon>Bacteria</taxon>
        <taxon>Pseudomonadati</taxon>
        <taxon>Bacteroidota</taxon>
        <taxon>Flavobacteriia</taxon>
        <taxon>Flavobacteriales</taxon>
        <taxon>Flavobacteriaceae</taxon>
    </lineage>
</organism>
<dbReference type="Proteomes" id="UP000292372">
    <property type="component" value="Unassembled WGS sequence"/>
</dbReference>
<dbReference type="Gene3D" id="2.60.120.10">
    <property type="entry name" value="Jelly Rolls"/>
    <property type="match status" value="1"/>
</dbReference>
<keyword evidence="3" id="KW-1185">Reference proteome</keyword>
<dbReference type="SUPFAM" id="SSF51206">
    <property type="entry name" value="cAMP-binding domain-like"/>
    <property type="match status" value="1"/>
</dbReference>
<accession>A0A4Q9FQ93</accession>
<dbReference type="RefSeq" id="WP_130935902.1">
    <property type="nucleotide sequence ID" value="NZ_BMEE01000001.1"/>
</dbReference>
<protein>
    <submittedName>
        <fullName evidence="2">Crp/Fnr family transcriptional regulator</fullName>
    </submittedName>
</protein>
<dbReference type="EMBL" id="SIRS01000002">
    <property type="protein sequence ID" value="TBN17611.1"/>
    <property type="molecule type" value="Genomic_DNA"/>
</dbReference>
<gene>
    <name evidence="2" type="ORF">EYD46_04660</name>
</gene>
<name>A0A4Q9FQ93_9FLAO</name>
<comment type="caution">
    <text evidence="2">The sequence shown here is derived from an EMBL/GenBank/DDBJ whole genome shotgun (WGS) entry which is preliminary data.</text>
</comment>
<evidence type="ECO:0000313" key="2">
    <source>
        <dbReference type="EMBL" id="TBN17611.1"/>
    </source>
</evidence>